<name>A0A7V7FZI6_9GAMM</name>
<dbReference type="InterPro" id="IPR011852">
    <property type="entry name" value="TRAP_TAXI"/>
</dbReference>
<dbReference type="Pfam" id="PF16868">
    <property type="entry name" value="NMT1_3"/>
    <property type="match status" value="1"/>
</dbReference>
<dbReference type="EMBL" id="VTPY01000005">
    <property type="protein sequence ID" value="KAA0011337.1"/>
    <property type="molecule type" value="Genomic_DNA"/>
</dbReference>
<dbReference type="Proteomes" id="UP000486760">
    <property type="component" value="Unassembled WGS sequence"/>
</dbReference>
<evidence type="ECO:0000313" key="2">
    <source>
        <dbReference type="EMBL" id="KAA0011337.1"/>
    </source>
</evidence>
<reference evidence="2 3" key="1">
    <citation type="submission" date="2019-08" db="EMBL/GenBank/DDBJ databases">
        <title>Bioinformatics analysis of the strain L3 and L5.</title>
        <authorList>
            <person name="Li X."/>
        </authorList>
    </citation>
    <scope>NUCLEOTIDE SEQUENCE [LARGE SCALE GENOMIC DNA]</scope>
    <source>
        <strain evidence="2 3">L5</strain>
    </source>
</reference>
<feature type="signal peptide" evidence="1">
    <location>
        <begin position="1"/>
        <end position="26"/>
    </location>
</feature>
<evidence type="ECO:0000313" key="3">
    <source>
        <dbReference type="Proteomes" id="UP000486760"/>
    </source>
</evidence>
<keyword evidence="3" id="KW-1185">Reference proteome</keyword>
<organism evidence="2 3">
    <name type="scientific">Billgrantia pellis</name>
    <dbReference type="NCBI Taxonomy" id="2606936"/>
    <lineage>
        <taxon>Bacteria</taxon>
        <taxon>Pseudomonadati</taxon>
        <taxon>Pseudomonadota</taxon>
        <taxon>Gammaproteobacteria</taxon>
        <taxon>Oceanospirillales</taxon>
        <taxon>Halomonadaceae</taxon>
        <taxon>Billgrantia</taxon>
    </lineage>
</organism>
<dbReference type="RefSeq" id="WP_149329077.1">
    <property type="nucleotide sequence ID" value="NZ_VTPY01000005.1"/>
</dbReference>
<gene>
    <name evidence="2" type="ORF">F0A17_14625</name>
</gene>
<comment type="caution">
    <text evidence="2">The sequence shown here is derived from an EMBL/GenBank/DDBJ whole genome shotgun (WGS) entry which is preliminary data.</text>
</comment>
<dbReference type="SUPFAM" id="SSF53850">
    <property type="entry name" value="Periplasmic binding protein-like II"/>
    <property type="match status" value="1"/>
</dbReference>
<sequence>MQTNSFTRMLATGLAITGLSVATVQADNLVISAVSQTSDDYALAVAWSSLLARENAEHKLTVVDNGTVRGLRMLASGRVDISVIGAPHYLDAVKGSGNFAEDPDQLREAYGDLQALFAISTSAGQYVVRDDSGIESFGDLADKSIAIGRPGGNAGRVSSAFLEAYGLTPGEDIDTQFIDYGDAFTQMSNNRLDGTFVWGGLPQAAIDNASRTMNLRFISPEEDSLEAFRDHMTAGEHYLLKRVSTEEIENAYQGRIQANGDIHFWSFPFMFAVRSDMDENTAYELTRWLWDNLDAVKQTSSALSLLRQDEAVKGLTTELHPGAERYFREIGLLE</sequence>
<dbReference type="NCBIfam" id="TIGR02122">
    <property type="entry name" value="TRAP_TAXI"/>
    <property type="match status" value="1"/>
</dbReference>
<accession>A0A7V7FZI6</accession>
<dbReference type="AlphaFoldDB" id="A0A7V7FZI6"/>
<evidence type="ECO:0000256" key="1">
    <source>
        <dbReference type="SAM" id="SignalP"/>
    </source>
</evidence>
<feature type="chain" id="PRO_5030650049" evidence="1">
    <location>
        <begin position="27"/>
        <end position="334"/>
    </location>
</feature>
<keyword evidence="1" id="KW-0732">Signal</keyword>
<dbReference type="PANTHER" id="PTHR42941">
    <property type="entry name" value="SLL1037 PROTEIN"/>
    <property type="match status" value="1"/>
</dbReference>
<protein>
    <submittedName>
        <fullName evidence="2">TAXI family TRAP transporter solute-binding subunit</fullName>
    </submittedName>
</protein>
<dbReference type="Gene3D" id="3.40.190.10">
    <property type="entry name" value="Periplasmic binding protein-like II"/>
    <property type="match status" value="2"/>
</dbReference>
<dbReference type="PANTHER" id="PTHR42941:SF1">
    <property type="entry name" value="SLL1037 PROTEIN"/>
    <property type="match status" value="1"/>
</dbReference>
<proteinExistence type="predicted"/>